<gene>
    <name evidence="1" type="ORF">VRU48_05685</name>
</gene>
<keyword evidence="2" id="KW-1185">Reference proteome</keyword>
<dbReference type="RefSeq" id="WP_330106957.1">
    <property type="nucleotide sequence ID" value="NZ_JAZDQT010000001.1"/>
</dbReference>
<evidence type="ECO:0000313" key="2">
    <source>
        <dbReference type="Proteomes" id="UP001336835"/>
    </source>
</evidence>
<organism evidence="1 2">
    <name type="scientific">Pedobacter albus</name>
    <dbReference type="NCBI Taxonomy" id="3113905"/>
    <lineage>
        <taxon>Bacteria</taxon>
        <taxon>Pseudomonadati</taxon>
        <taxon>Bacteroidota</taxon>
        <taxon>Sphingobacteriia</taxon>
        <taxon>Sphingobacteriales</taxon>
        <taxon>Sphingobacteriaceae</taxon>
        <taxon>Pedobacter</taxon>
    </lineage>
</organism>
<dbReference type="Proteomes" id="UP001336835">
    <property type="component" value="Unassembled WGS sequence"/>
</dbReference>
<comment type="caution">
    <text evidence="1">The sequence shown here is derived from an EMBL/GenBank/DDBJ whole genome shotgun (WGS) entry which is preliminary data.</text>
</comment>
<reference evidence="1 2" key="1">
    <citation type="submission" date="2024-01" db="EMBL/GenBank/DDBJ databases">
        <title>Pedobacter sp. nov., isolated from fresh soil.</title>
        <authorList>
            <person name="Le N.T.T."/>
        </authorList>
    </citation>
    <scope>NUCLEOTIDE SEQUENCE [LARGE SCALE GENOMIC DNA]</scope>
    <source>
        <strain evidence="1 2">KR3-3</strain>
    </source>
</reference>
<evidence type="ECO:0000313" key="1">
    <source>
        <dbReference type="EMBL" id="MEE1944589.1"/>
    </source>
</evidence>
<evidence type="ECO:0008006" key="3">
    <source>
        <dbReference type="Google" id="ProtNLM"/>
    </source>
</evidence>
<accession>A0ABU7I5Q6</accession>
<name>A0ABU7I5Q6_9SPHI</name>
<sequence>MKKLILIFIVSLAFLQCKVFHRTQNNAFKVYRIDSIQSYYLIYAQKGELRYKIVSKKVDNECKSIKVNGLYAFDIHSMSQVNGVSTIPSASKYEVSGMAVDNTTTINVENETQWDLFYADNIAGLCFKNKK</sequence>
<dbReference type="EMBL" id="JAZDQT010000001">
    <property type="protein sequence ID" value="MEE1944589.1"/>
    <property type="molecule type" value="Genomic_DNA"/>
</dbReference>
<proteinExistence type="predicted"/>
<protein>
    <recommendedName>
        <fullName evidence="3">Lipoprotein</fullName>
    </recommendedName>
</protein>